<dbReference type="RefSeq" id="WP_173581756.1">
    <property type="nucleotide sequence ID" value="NZ_WOTB01000002.1"/>
</dbReference>
<proteinExistence type="predicted"/>
<evidence type="ECO:0000313" key="1">
    <source>
        <dbReference type="EMBL" id="NHN83307.1"/>
    </source>
</evidence>
<dbReference type="Pfam" id="PF05045">
    <property type="entry name" value="RgpF"/>
    <property type="match status" value="1"/>
</dbReference>
<dbReference type="EMBL" id="WOTB01000002">
    <property type="protein sequence ID" value="NHN83307.1"/>
    <property type="molecule type" value="Genomic_DNA"/>
</dbReference>
<gene>
    <name evidence="1" type="ORF">GOB93_01460</name>
</gene>
<dbReference type="InterPro" id="IPR036412">
    <property type="entry name" value="HAD-like_sf"/>
</dbReference>
<dbReference type="SUPFAM" id="SSF56784">
    <property type="entry name" value="HAD-like"/>
    <property type="match status" value="1"/>
</dbReference>
<dbReference type="InterPro" id="IPR007739">
    <property type="entry name" value="RgpF"/>
</dbReference>
<accession>A0ABX0JKA2</accession>
<name>A0ABX0JKA2_9PROT</name>
<evidence type="ECO:0008006" key="3">
    <source>
        <dbReference type="Google" id="ProtNLM"/>
    </source>
</evidence>
<sequence>MLFRRRTPHMSASSTASPDRDIILSSGLFDPEWYRDRLPEAERNTPDLIAHFLTRDTERCLSPGPLFDMRRYFDRYWNLEPGVLNGLVHYLRHGLAEGQQIDGICDTSLHDDTGPVAPTELRPLPADAPKTVVAIHATRLNTLDRILDRLTHFPGNFTLLIATDSLDKRRHIENCLTRTGLNATPALIRVANPCGSHFGTILTTFATPLRSHPLMLHLHTETSPDLLDRVLPSRADAIAALIARFAEHPELGLLQPAPNHDTPWWRWTWLASQHLAHPLLARMNLHAPAGYFSHPPEGLFWASTHAIAPLLDIPWSVADFPVDTIHHNMPEDAVIRILTPVIQAQGCRADEYDPEAGLIRIGHTRMNLDQYERRSPDDLYAAIRDVRTVSFDLFDTLLTRIALTPDTIHYDVASRLACRFSGLTPDPAGFVTLRKQAEHNAREARAWTDDVGLDDIYAALATLTGWPADVLALARILEVETDQAVLRPRPEMIAALRYAREQGRRTLIISDTYLSREDLAPVLDRTGITPLIDRIWLSSEYLARKDRGDMWDLIRAAEDTTSFLHVGDNEHADIQRTADAGIRNFHVMSGLNMLRLNPVGSDIAAVVTPARLPPGQVLEKRRLAGDILLGPLVSDLFASPFASTPERRLTTPRSLVTPEQTGRILFGPLLLAFMAQLITHPATRRIEKFLFVSREGYFLSRLYKDLRETYSLPIPDAMHFHCSRRVAISAAQASHFDPDILAVSGDGFRGTMARLLSARLGVTVAPDSPLHDLDVALPEDRDTVRNLTLLLRDGILAQARISRDSLIAYTRSCGLTADASALSGLVDVGYSATIQRHLQTTLGLPLAGFYMATEPACAAVEATGGTAFGLLASGPAAETFRRQHGLFIEAILSAPHGQTIGYDMTSIPPAPVFAPDPRTKQDFIPLEAVFAGITGYCHDIIRTYGTDVLQSLRTSAAASTALLDAFAGNRIDVAPEILKTLAVEDEFCGRGHVRFI</sequence>
<dbReference type="Gene3D" id="3.40.50.1000">
    <property type="entry name" value="HAD superfamily/HAD-like"/>
    <property type="match status" value="1"/>
</dbReference>
<evidence type="ECO:0000313" key="2">
    <source>
        <dbReference type="Proteomes" id="UP000635278"/>
    </source>
</evidence>
<reference evidence="1 2" key="1">
    <citation type="journal article" date="2020" name="Int. J. Syst. Evol. Microbiol.">
        <title>Novel acetic acid bacteria from cider fermentations: Acetobacter conturbans sp. nov. and Acetobacter fallax sp. nov.</title>
        <authorList>
            <person name="Sombolestani A.S."/>
            <person name="Cleenwerck I."/>
            <person name="Cnockaert M."/>
            <person name="Borremans W."/>
            <person name="Wieme A.D."/>
            <person name="De Vuyst L."/>
            <person name="Vandamme P."/>
        </authorList>
    </citation>
    <scope>NUCLEOTIDE SEQUENCE [LARGE SCALE GENOMIC DNA]</scope>
    <source>
        <strain evidence="1 2">LMG 30640</strain>
    </source>
</reference>
<keyword evidence="2" id="KW-1185">Reference proteome</keyword>
<dbReference type="Proteomes" id="UP000635278">
    <property type="component" value="Unassembled WGS sequence"/>
</dbReference>
<dbReference type="InterPro" id="IPR023214">
    <property type="entry name" value="HAD_sf"/>
</dbReference>
<protein>
    <recommendedName>
        <fullName evidence="3">Glycosyl transferase</fullName>
    </recommendedName>
</protein>
<organism evidence="1 2">
    <name type="scientific">Acetobacter musti</name>
    <dbReference type="NCBI Taxonomy" id="864732"/>
    <lineage>
        <taxon>Bacteria</taxon>
        <taxon>Pseudomonadati</taxon>
        <taxon>Pseudomonadota</taxon>
        <taxon>Alphaproteobacteria</taxon>
        <taxon>Acetobacterales</taxon>
        <taxon>Acetobacteraceae</taxon>
        <taxon>Acetobacter</taxon>
    </lineage>
</organism>
<comment type="caution">
    <text evidence="1">The sequence shown here is derived from an EMBL/GenBank/DDBJ whole genome shotgun (WGS) entry which is preliminary data.</text>
</comment>